<dbReference type="NCBIfam" id="NF006764">
    <property type="entry name" value="PRK09285.1"/>
    <property type="match status" value="1"/>
</dbReference>
<evidence type="ECO:0000256" key="10">
    <source>
        <dbReference type="ARBA" id="ARBA00030717"/>
    </source>
</evidence>
<dbReference type="GO" id="GO:0005829">
    <property type="term" value="C:cytosol"/>
    <property type="evidence" value="ECO:0007669"/>
    <property type="project" value="TreeGrafter"/>
</dbReference>
<evidence type="ECO:0000259" key="14">
    <source>
        <dbReference type="Pfam" id="PF00206"/>
    </source>
</evidence>
<dbReference type="UniPathway" id="UPA00075">
    <property type="reaction ID" value="UER00336"/>
</dbReference>
<accession>A0A369ZIV1</accession>
<dbReference type="Gene3D" id="1.10.40.30">
    <property type="entry name" value="Fumarase/aspartase (C-terminal domain)"/>
    <property type="match status" value="1"/>
</dbReference>
<comment type="caution">
    <text evidence="16">The sequence shown here is derived from an EMBL/GenBank/DDBJ whole genome shotgun (WGS) entry which is preliminary data.</text>
</comment>
<dbReference type="Gene3D" id="1.10.275.10">
    <property type="entry name" value="Fumarase/aspartase (N-terminal domain)"/>
    <property type="match status" value="1"/>
</dbReference>
<evidence type="ECO:0000256" key="7">
    <source>
        <dbReference type="ARBA" id="ARBA00023239"/>
    </source>
</evidence>
<sequence>MELNALTALSPIDGRYQDKVAALRPIFSEFGLLKYRVTVEVRWLQKLAAHTQIQEVPALSAEASNYLDSIVANFSVEDANRIKTIERTTNHDVKAVEYFLKEKCEALPELHKINEFIHFACTSEDINNTSHALMLKTAREEVLLPEWKKVINAVVELAERYKNIPLLSRTHGQPASPTTIGKEMANVAYRLKRQYKQLENLEILAKINGAVGNYNAHLSAYPDIDWHTFSQEFIEQSLGVTWNPYTTQIEPHDYIAEFFDCVARFNTIVIDFDRDMWGYIALNHFKQRTIAGEIGSSTMPHKVNPIDFENSEGNLGLANAIMSHLGQKLPISRWQRDLTDSTVLRNLGVGLGYALIAYASSLKGISKLEVNEQHLRDELDQNWEVLAEPIQTVMRRYGIEKPYEKLKELTRGKRVTGEAMREFIDGLSLPEAEKARLKAMTPESYIGYAVELVEKL</sequence>
<evidence type="ECO:0000259" key="15">
    <source>
        <dbReference type="Pfam" id="PF08328"/>
    </source>
</evidence>
<dbReference type="InterPro" id="IPR008948">
    <property type="entry name" value="L-Aspartase-like"/>
</dbReference>
<gene>
    <name evidence="16" type="ORF">DPV98_03945</name>
</gene>
<comment type="similarity">
    <text evidence="3 13">Belongs to the lyase 1 family. Adenylosuccinate lyase subfamily.</text>
</comment>
<feature type="domain" description="Fumarate lyase N-terminal" evidence="14">
    <location>
        <begin position="14"/>
        <end position="313"/>
    </location>
</feature>
<organism evidence="16 17">
    <name type="scientific">Haemophilus parahaemolyticus</name>
    <dbReference type="NCBI Taxonomy" id="735"/>
    <lineage>
        <taxon>Bacteria</taxon>
        <taxon>Pseudomonadati</taxon>
        <taxon>Pseudomonadota</taxon>
        <taxon>Gammaproteobacteria</taxon>
        <taxon>Pasteurellales</taxon>
        <taxon>Pasteurellaceae</taxon>
        <taxon>Haemophilus</taxon>
    </lineage>
</organism>
<dbReference type="UniPathway" id="UPA00074">
    <property type="reaction ID" value="UER00132"/>
</dbReference>
<dbReference type="GO" id="GO:0006189">
    <property type="term" value="P:'de novo' IMP biosynthetic process"/>
    <property type="evidence" value="ECO:0007669"/>
    <property type="project" value="UniProtKB-UniPathway"/>
</dbReference>
<evidence type="ECO:0000256" key="4">
    <source>
        <dbReference type="ARBA" id="ARBA00012339"/>
    </source>
</evidence>
<dbReference type="InterPro" id="IPR000362">
    <property type="entry name" value="Fumarate_lyase_fam"/>
</dbReference>
<keyword evidence="7 13" id="KW-0456">Lyase</keyword>
<dbReference type="GO" id="GO:0044208">
    <property type="term" value="P:'de novo' AMP biosynthetic process"/>
    <property type="evidence" value="ECO:0007669"/>
    <property type="project" value="UniProtKB-UniPathway"/>
</dbReference>
<name>A0A369ZIV1_HAEPH</name>
<dbReference type="PANTHER" id="PTHR43411">
    <property type="entry name" value="ADENYLOSUCCINATE LYASE"/>
    <property type="match status" value="1"/>
</dbReference>
<evidence type="ECO:0000256" key="12">
    <source>
        <dbReference type="NCBIfam" id="TIGR00928"/>
    </source>
</evidence>
<feature type="domain" description="Adenylosuccinate lyase PurB C-terminal" evidence="15">
    <location>
        <begin position="332"/>
        <end position="446"/>
    </location>
</feature>
<dbReference type="Pfam" id="PF08328">
    <property type="entry name" value="ASL_C"/>
    <property type="match status" value="1"/>
</dbReference>
<evidence type="ECO:0000256" key="8">
    <source>
        <dbReference type="ARBA" id="ARBA00024477"/>
    </source>
</evidence>
<dbReference type="PROSITE" id="PS00163">
    <property type="entry name" value="FUMARATE_LYASES"/>
    <property type="match status" value="1"/>
</dbReference>
<comment type="catalytic activity">
    <reaction evidence="8">
        <text>(2S)-2-[5-amino-1-(5-phospho-beta-D-ribosyl)imidazole-4-carboxamido]succinate = 5-amino-1-(5-phospho-beta-D-ribosyl)imidazole-4-carboxamide + fumarate</text>
        <dbReference type="Rhea" id="RHEA:23920"/>
        <dbReference type="ChEBI" id="CHEBI:29806"/>
        <dbReference type="ChEBI" id="CHEBI:58443"/>
        <dbReference type="ChEBI" id="CHEBI:58475"/>
        <dbReference type="EC" id="4.3.2.2"/>
    </reaction>
    <physiologicalReaction direction="left-to-right" evidence="8">
        <dbReference type="Rhea" id="RHEA:23921"/>
    </physiologicalReaction>
</comment>
<dbReference type="InterPro" id="IPR013539">
    <property type="entry name" value="PurB_C"/>
</dbReference>
<dbReference type="FunFam" id="1.10.275.10:FF:000003">
    <property type="entry name" value="Adenylosuccinate lyase"/>
    <property type="match status" value="1"/>
</dbReference>
<dbReference type="FunFam" id="1.20.200.10:FF:000004">
    <property type="entry name" value="Adenylosuccinate lyase"/>
    <property type="match status" value="1"/>
</dbReference>
<comment type="pathway">
    <text evidence="1 13">Purine metabolism; IMP biosynthesis via de novo pathway; 5-amino-1-(5-phospho-D-ribosyl)imidazole-4-carboxamide from 5-amino-1-(5-phospho-D-ribosyl)imidazole-4-carboxylate: step 2/2.</text>
</comment>
<comment type="catalytic activity">
    <reaction evidence="11">
        <text>N(6)-(1,2-dicarboxyethyl)-AMP = fumarate + AMP</text>
        <dbReference type="Rhea" id="RHEA:16853"/>
        <dbReference type="ChEBI" id="CHEBI:29806"/>
        <dbReference type="ChEBI" id="CHEBI:57567"/>
        <dbReference type="ChEBI" id="CHEBI:456215"/>
        <dbReference type="EC" id="4.3.2.2"/>
    </reaction>
    <physiologicalReaction direction="left-to-right" evidence="11">
        <dbReference type="Rhea" id="RHEA:16854"/>
    </physiologicalReaction>
</comment>
<protein>
    <recommendedName>
        <fullName evidence="5 12">Adenylosuccinate lyase</fullName>
        <shortName evidence="13">ASL</shortName>
        <ecNumber evidence="4 12">4.3.2.2</ecNumber>
    </recommendedName>
    <alternativeName>
        <fullName evidence="10 13">Adenylosuccinase</fullName>
    </alternativeName>
</protein>
<dbReference type="CDD" id="cd01598">
    <property type="entry name" value="PurB"/>
    <property type="match status" value="1"/>
</dbReference>
<evidence type="ECO:0000256" key="3">
    <source>
        <dbReference type="ARBA" id="ARBA00008273"/>
    </source>
</evidence>
<evidence type="ECO:0000313" key="17">
    <source>
        <dbReference type="Proteomes" id="UP000253999"/>
    </source>
</evidence>
<dbReference type="FunFam" id="1.10.40.30:FF:000004">
    <property type="entry name" value="Adenylosuccinate lyase"/>
    <property type="match status" value="1"/>
</dbReference>
<dbReference type="InterPro" id="IPR024083">
    <property type="entry name" value="Fumarase/histidase_N"/>
</dbReference>
<dbReference type="PANTHER" id="PTHR43411:SF1">
    <property type="entry name" value="ADENYLOSUCCINATE LYASE"/>
    <property type="match status" value="1"/>
</dbReference>
<dbReference type="EMBL" id="QEQD01000003">
    <property type="protein sequence ID" value="RDF04961.1"/>
    <property type="molecule type" value="Genomic_DNA"/>
</dbReference>
<dbReference type="InterPro" id="IPR022761">
    <property type="entry name" value="Fumarate_lyase_N"/>
</dbReference>
<comment type="function">
    <text evidence="9">Catalyzes two reactions in de novo purine nucleotide biosynthesis. Catalyzes the breakdown of 5-aminoimidazole- (N-succinylocarboxamide) ribotide (SAICAR or 2-[5-amino-1-(5-phospho-beta-D-ribosyl)imidazole-4-carboxamido]succinate) to 5-aminoimidazole-4-carboxamide ribotide (AICAR or 5-amino-1-(5-phospho-beta-D-ribosyl)imidazole-4-carboxamide) and fumarate, and of adenylosuccinate (ADS or N(6)-(1,2-dicarboxyethyl)-AMP) to adenosine monophosphate (AMP) and fumarate.</text>
</comment>
<reference evidence="16 17" key="1">
    <citation type="submission" date="2018-05" db="EMBL/GenBank/DDBJ databases">
        <title>Draft Genome Sequences for a Diverse set of 7 Haemophilus Species.</title>
        <authorList>
            <person name="Nichols M."/>
            <person name="Topaz N."/>
            <person name="Wang X."/>
            <person name="Wang X."/>
            <person name="Boxrud D."/>
        </authorList>
    </citation>
    <scope>NUCLEOTIDE SEQUENCE [LARGE SCALE GENOMIC DNA]</scope>
    <source>
        <strain evidence="16 17">C2010039593</strain>
    </source>
</reference>
<evidence type="ECO:0000313" key="16">
    <source>
        <dbReference type="EMBL" id="RDF04961.1"/>
    </source>
</evidence>
<evidence type="ECO:0000256" key="9">
    <source>
        <dbReference type="ARBA" id="ARBA00025012"/>
    </source>
</evidence>
<comment type="pathway">
    <text evidence="2 13">Purine metabolism; AMP biosynthesis via de novo pathway; AMP from IMP: step 2/2.</text>
</comment>
<dbReference type="Gene3D" id="1.20.200.10">
    <property type="entry name" value="Fumarase/aspartase (Central domain)"/>
    <property type="match status" value="1"/>
</dbReference>
<dbReference type="Pfam" id="PF00206">
    <property type="entry name" value="Lyase_1"/>
    <property type="match status" value="1"/>
</dbReference>
<dbReference type="InterPro" id="IPR004769">
    <property type="entry name" value="Pur_lyase"/>
</dbReference>
<dbReference type="STRING" id="735.B0185_03955"/>
<dbReference type="PRINTS" id="PR00149">
    <property type="entry name" value="FUMRATELYASE"/>
</dbReference>
<dbReference type="AlphaFoldDB" id="A0A369ZIV1"/>
<dbReference type="SUPFAM" id="SSF48557">
    <property type="entry name" value="L-aspartase-like"/>
    <property type="match status" value="1"/>
</dbReference>
<evidence type="ECO:0000256" key="5">
    <source>
        <dbReference type="ARBA" id="ARBA00017058"/>
    </source>
</evidence>
<dbReference type="NCBIfam" id="TIGR00928">
    <property type="entry name" value="purB"/>
    <property type="match status" value="1"/>
</dbReference>
<proteinExistence type="inferred from homology"/>
<keyword evidence="6 13" id="KW-0658">Purine biosynthesis</keyword>
<evidence type="ECO:0000256" key="11">
    <source>
        <dbReference type="ARBA" id="ARBA00049115"/>
    </source>
</evidence>
<dbReference type="Proteomes" id="UP000253999">
    <property type="component" value="Unassembled WGS sequence"/>
</dbReference>
<dbReference type="InterPro" id="IPR020557">
    <property type="entry name" value="Fumarate_lyase_CS"/>
</dbReference>
<dbReference type="GO" id="GO:0070626">
    <property type="term" value="F:(S)-2-(5-amino-1-(5-phospho-D-ribosyl)imidazole-4-carboxamido) succinate lyase (fumarate-forming) activity"/>
    <property type="evidence" value="ECO:0007669"/>
    <property type="project" value="RHEA"/>
</dbReference>
<dbReference type="InterPro" id="IPR047136">
    <property type="entry name" value="PurB_bact"/>
</dbReference>
<evidence type="ECO:0000256" key="6">
    <source>
        <dbReference type="ARBA" id="ARBA00022755"/>
    </source>
</evidence>
<dbReference type="EC" id="4.3.2.2" evidence="4 12"/>
<dbReference type="GO" id="GO:0004018">
    <property type="term" value="F:N6-(1,2-dicarboxyethyl)AMP AMP-lyase (fumarate-forming) activity"/>
    <property type="evidence" value="ECO:0007669"/>
    <property type="project" value="UniProtKB-UniRule"/>
</dbReference>
<evidence type="ECO:0000256" key="1">
    <source>
        <dbReference type="ARBA" id="ARBA00004706"/>
    </source>
</evidence>
<dbReference type="RefSeq" id="WP_111312717.1">
    <property type="nucleotide sequence ID" value="NZ_QEQD01000003.1"/>
</dbReference>
<evidence type="ECO:0000256" key="13">
    <source>
        <dbReference type="RuleBase" id="RU361172"/>
    </source>
</evidence>
<evidence type="ECO:0000256" key="2">
    <source>
        <dbReference type="ARBA" id="ARBA00004734"/>
    </source>
</evidence>